<dbReference type="AlphaFoldDB" id="A0A176YHQ8"/>
<keyword evidence="2" id="KW-1185">Reference proteome</keyword>
<proteinExistence type="predicted"/>
<comment type="caution">
    <text evidence="1">The sequence shown here is derived from an EMBL/GenBank/DDBJ whole genome shotgun (WGS) entry which is preliminary data.</text>
</comment>
<accession>A0A176YHQ8</accession>
<organism evidence="1 2">
    <name type="scientific">Bradyrhizobium centrolobii</name>
    <dbReference type="NCBI Taxonomy" id="1505087"/>
    <lineage>
        <taxon>Bacteria</taxon>
        <taxon>Pseudomonadati</taxon>
        <taxon>Pseudomonadota</taxon>
        <taxon>Alphaproteobacteria</taxon>
        <taxon>Hyphomicrobiales</taxon>
        <taxon>Nitrobacteraceae</taxon>
        <taxon>Bradyrhizobium</taxon>
    </lineage>
</organism>
<dbReference type="EMBL" id="LUUB01000080">
    <property type="protein sequence ID" value="OAF05205.1"/>
    <property type="molecule type" value="Genomic_DNA"/>
</dbReference>
<dbReference type="Proteomes" id="UP000076959">
    <property type="component" value="Unassembled WGS sequence"/>
</dbReference>
<name>A0A176YHQ8_9BRAD</name>
<protein>
    <submittedName>
        <fullName evidence="1">Uncharacterized protein</fullName>
    </submittedName>
</protein>
<evidence type="ECO:0000313" key="2">
    <source>
        <dbReference type="Proteomes" id="UP000076959"/>
    </source>
</evidence>
<evidence type="ECO:0000313" key="1">
    <source>
        <dbReference type="EMBL" id="OAF05205.1"/>
    </source>
</evidence>
<sequence>MTMWSQCARCLPNVVLAKARTQPRDLSIAGGADPERPIFVKLLPGVMGPGFRQDDIGDGARSPDDVVEAQCFSNVVPKAHTA</sequence>
<reference evidence="1 2" key="1">
    <citation type="submission" date="2016-03" db="EMBL/GenBank/DDBJ databases">
        <title>Draft Genome Sequence of the Strain BR 10245 (Bradyrhizobium sp.) isolated from nodules of Centrolobium paraense.</title>
        <authorList>
            <person name="Simoes-Araujo J.L.Sr."/>
            <person name="Barauna A.C."/>
            <person name="Silva K."/>
            <person name="Zilli J.E."/>
        </authorList>
    </citation>
    <scope>NUCLEOTIDE SEQUENCE [LARGE SCALE GENOMIC DNA]</scope>
    <source>
        <strain evidence="1 2">BR 10245</strain>
    </source>
</reference>
<gene>
    <name evidence="1" type="ORF">AYJ54_22425</name>
</gene>